<keyword evidence="3" id="KW-1185">Reference proteome</keyword>
<accession>A0A8K0CM65</accession>
<dbReference type="EMBL" id="VTPC01081817">
    <property type="protein sequence ID" value="KAF2887777.1"/>
    <property type="molecule type" value="Genomic_DNA"/>
</dbReference>
<reference evidence="2" key="1">
    <citation type="submission" date="2019-08" db="EMBL/GenBank/DDBJ databases">
        <title>The genome of the North American firefly Photinus pyralis.</title>
        <authorList>
            <consortium name="Photinus pyralis genome working group"/>
            <person name="Fallon T.R."/>
            <person name="Sander Lower S.E."/>
            <person name="Weng J.-K."/>
        </authorList>
    </citation>
    <scope>NUCLEOTIDE SEQUENCE</scope>
    <source>
        <strain evidence="2">TRF0915ILg1</strain>
        <tissue evidence="2">Whole body</tissue>
    </source>
</reference>
<protein>
    <submittedName>
        <fullName evidence="2">Uncharacterized protein</fullName>
    </submittedName>
</protein>
<feature type="region of interest" description="Disordered" evidence="1">
    <location>
        <begin position="111"/>
        <end position="166"/>
    </location>
</feature>
<comment type="caution">
    <text evidence="2">The sequence shown here is derived from an EMBL/GenBank/DDBJ whole genome shotgun (WGS) entry which is preliminary data.</text>
</comment>
<gene>
    <name evidence="2" type="ORF">ILUMI_18396</name>
</gene>
<evidence type="ECO:0000313" key="2">
    <source>
        <dbReference type="EMBL" id="KAF2887777.1"/>
    </source>
</evidence>
<sequence>MVDLIIVTRNLARTKSRNEAEIAFVTNKNENEHANFTSKDELRFVIDNGATNHLVIKVGNFIINETPVNCDISKAKSGHCSKALKQGDFKLLTQTENPIKMKDVWTTKRRYEDEKNQNEDGADNQREMGKIVTKIKMEKKTEKSKKEQQEELQEKRQKTDKILKRF</sequence>
<name>A0A8K0CM65_IGNLU</name>
<proteinExistence type="predicted"/>
<organism evidence="2 3">
    <name type="scientific">Ignelater luminosus</name>
    <name type="common">Cucubano</name>
    <name type="synonym">Pyrophorus luminosus</name>
    <dbReference type="NCBI Taxonomy" id="2038154"/>
    <lineage>
        <taxon>Eukaryota</taxon>
        <taxon>Metazoa</taxon>
        <taxon>Ecdysozoa</taxon>
        <taxon>Arthropoda</taxon>
        <taxon>Hexapoda</taxon>
        <taxon>Insecta</taxon>
        <taxon>Pterygota</taxon>
        <taxon>Neoptera</taxon>
        <taxon>Endopterygota</taxon>
        <taxon>Coleoptera</taxon>
        <taxon>Polyphaga</taxon>
        <taxon>Elateriformia</taxon>
        <taxon>Elateroidea</taxon>
        <taxon>Elateridae</taxon>
        <taxon>Agrypninae</taxon>
        <taxon>Pyrophorini</taxon>
        <taxon>Ignelater</taxon>
    </lineage>
</organism>
<evidence type="ECO:0000256" key="1">
    <source>
        <dbReference type="SAM" id="MobiDB-lite"/>
    </source>
</evidence>
<evidence type="ECO:0000313" key="3">
    <source>
        <dbReference type="Proteomes" id="UP000801492"/>
    </source>
</evidence>
<dbReference type="Proteomes" id="UP000801492">
    <property type="component" value="Unassembled WGS sequence"/>
</dbReference>
<dbReference type="AlphaFoldDB" id="A0A8K0CM65"/>